<dbReference type="EMBL" id="FORP01000002">
    <property type="protein sequence ID" value="SFJ00486.1"/>
    <property type="molecule type" value="Genomic_DNA"/>
</dbReference>
<dbReference type="OrthoDB" id="5969911at2"/>
<sequence>MVTWGEVVRWSPAPLAELVGVLNGRYQQLMGCADELRASGVPKGWSGPAANAAATKVRELGEAAEELAAEGAMLRRAAGDVSDAVSGVLNGVREAENLAAAREFLIADDGTIVDQGPPPVCTPSDPDGSLVTAERQRIAAELRDRVHEVLRSADDVDNDFCAVLDRILSNHVIDGDGTSLAAAGNAGWSLGSLTIPAPPPAGAAPADNAAWWATLSPAQRTVLARDHPELIGPRDGLPTEARDHANRVLLDRTRANLAGQRTELQHRIDGLRRTAGGDIVLNDRAAYERLTEQLADIEGKLRGVDAIYDRLNHPVNGQPAYLLKIDADVAGKAIVAAGNPDTAQNVATFVPGTGSGLDDIGGNIQRSDLMLEQARRAGSASTAVITWVGYDAPATIPDAASTRYADQAEQPLHDFQDGLRIAHQGPAAHTTVIGHSYGSTAVGQTARDQGLAADDVVFVGSPGVGVEHADELRLDGVPPGEAGKHVFSSNAPTDPVPALTNFDLPYADGLDPLGPDPTTPWFGGQTFESDPGDPRHSHSQYWDRGSSSLKAMGEIIAGNR</sequence>
<keyword evidence="3" id="KW-0378">Hydrolase</keyword>
<keyword evidence="4" id="KW-1185">Reference proteome</keyword>
<organism evidence="3 4">
    <name type="scientific">Amycolatopsis sacchari</name>
    <dbReference type="NCBI Taxonomy" id="115433"/>
    <lineage>
        <taxon>Bacteria</taxon>
        <taxon>Bacillati</taxon>
        <taxon>Actinomycetota</taxon>
        <taxon>Actinomycetes</taxon>
        <taxon>Pseudonocardiales</taxon>
        <taxon>Pseudonocardiaceae</taxon>
        <taxon>Amycolatopsis</taxon>
    </lineage>
</organism>
<dbReference type="RefSeq" id="WP_091504758.1">
    <property type="nucleotide sequence ID" value="NZ_CBDQZW010000007.1"/>
</dbReference>
<evidence type="ECO:0000313" key="4">
    <source>
        <dbReference type="Proteomes" id="UP000199025"/>
    </source>
</evidence>
<name>A0A1I3MUX8_9PSEU</name>
<proteinExistence type="predicted"/>
<dbReference type="Pfam" id="PF06259">
    <property type="entry name" value="Abhydrolase_8"/>
    <property type="match status" value="1"/>
</dbReference>
<reference evidence="3 4" key="1">
    <citation type="submission" date="2016-10" db="EMBL/GenBank/DDBJ databases">
        <authorList>
            <person name="de Groot N.N."/>
        </authorList>
    </citation>
    <scope>NUCLEOTIDE SEQUENCE [LARGE SCALE GENOMIC DNA]</scope>
    <source>
        <strain evidence="3 4">DSM 44468</strain>
    </source>
</reference>
<evidence type="ECO:0000259" key="2">
    <source>
        <dbReference type="Pfam" id="PF06259"/>
    </source>
</evidence>
<evidence type="ECO:0000256" key="1">
    <source>
        <dbReference type="SAM" id="MobiDB-lite"/>
    </source>
</evidence>
<feature type="domain" description="DUF1023" evidence="2">
    <location>
        <begin position="329"/>
        <end position="498"/>
    </location>
</feature>
<protein>
    <submittedName>
        <fullName evidence="3">Alpha/beta hydrolase</fullName>
    </submittedName>
</protein>
<accession>A0A1I3MUX8</accession>
<dbReference type="Proteomes" id="UP000199025">
    <property type="component" value="Unassembled WGS sequence"/>
</dbReference>
<gene>
    <name evidence="3" type="ORF">SAMN05421835_102474</name>
</gene>
<dbReference type="STRING" id="115433.SAMN05421835_102474"/>
<evidence type="ECO:0000313" key="3">
    <source>
        <dbReference type="EMBL" id="SFJ00486.1"/>
    </source>
</evidence>
<dbReference type="AlphaFoldDB" id="A0A1I3MUX8"/>
<feature type="region of interest" description="Disordered" evidence="1">
    <location>
        <begin position="521"/>
        <end position="544"/>
    </location>
</feature>
<dbReference type="GO" id="GO:0016787">
    <property type="term" value="F:hydrolase activity"/>
    <property type="evidence" value="ECO:0007669"/>
    <property type="project" value="UniProtKB-KW"/>
</dbReference>
<dbReference type="InterPro" id="IPR010427">
    <property type="entry name" value="DUF1023"/>
</dbReference>